<dbReference type="EMBL" id="WNUR01000170">
    <property type="protein sequence ID" value="MDZ7542452.1"/>
    <property type="molecule type" value="Genomic_DNA"/>
</dbReference>
<comment type="caution">
    <text evidence="2">The sequence shown here is derived from an EMBL/GenBank/DDBJ whole genome shotgun (WGS) entry which is preliminary data.</text>
</comment>
<dbReference type="AlphaFoldDB" id="A0AAW9KC89"/>
<organism evidence="2 3">
    <name type="scientific">Clostridium perfringens</name>
    <dbReference type="NCBI Taxonomy" id="1502"/>
    <lineage>
        <taxon>Bacteria</taxon>
        <taxon>Bacillati</taxon>
        <taxon>Bacillota</taxon>
        <taxon>Clostridia</taxon>
        <taxon>Eubacteriales</taxon>
        <taxon>Clostridiaceae</taxon>
        <taxon>Clostridium</taxon>
    </lineage>
</organism>
<feature type="non-terminal residue" evidence="2">
    <location>
        <position position="19"/>
    </location>
</feature>
<proteinExistence type="predicted"/>
<dbReference type="GO" id="GO:0010181">
    <property type="term" value="F:FMN binding"/>
    <property type="evidence" value="ECO:0007669"/>
    <property type="project" value="InterPro"/>
</dbReference>
<dbReference type="Proteomes" id="UP001288944">
    <property type="component" value="Unassembled WGS sequence"/>
</dbReference>
<protein>
    <submittedName>
        <fullName evidence="2">FMN-binding protein</fullName>
    </submittedName>
</protein>
<dbReference type="InterPro" id="IPR007329">
    <property type="entry name" value="FMN-bd"/>
</dbReference>
<dbReference type="Pfam" id="PF04205">
    <property type="entry name" value="FMN_bind"/>
    <property type="match status" value="1"/>
</dbReference>
<evidence type="ECO:0000259" key="1">
    <source>
        <dbReference type="Pfam" id="PF04205"/>
    </source>
</evidence>
<sequence>METQSTKIDAISGATVTSK</sequence>
<reference evidence="2" key="1">
    <citation type="submission" date="2019-11" db="EMBL/GenBank/DDBJ databases">
        <title>Characterization of Clostridium perfringens isolates from swine manure treated agricultural soils.</title>
        <authorList>
            <person name="Wushke S.T."/>
        </authorList>
    </citation>
    <scope>NUCLEOTIDE SEQUENCE</scope>
    <source>
        <strain evidence="2">X62</strain>
    </source>
</reference>
<name>A0AAW9KC89_CLOPF</name>
<accession>A0AAW9KC89</accession>
<gene>
    <name evidence="2" type="ORF">GNF83_14800</name>
</gene>
<evidence type="ECO:0000313" key="3">
    <source>
        <dbReference type="Proteomes" id="UP001288944"/>
    </source>
</evidence>
<evidence type="ECO:0000313" key="2">
    <source>
        <dbReference type="EMBL" id="MDZ7542452.1"/>
    </source>
</evidence>
<feature type="domain" description="FMN-binding" evidence="1">
    <location>
        <begin position="4"/>
        <end position="19"/>
    </location>
</feature>
<dbReference type="GO" id="GO:0016020">
    <property type="term" value="C:membrane"/>
    <property type="evidence" value="ECO:0007669"/>
    <property type="project" value="InterPro"/>
</dbReference>